<reference evidence="2" key="2">
    <citation type="submission" date="2015-07" db="EMBL/GenBank/DDBJ databases">
        <title>Plasmids, circular viruses and viroids from rat gut.</title>
        <authorList>
            <person name="Jorgensen T.J."/>
            <person name="Hansen M.A."/>
            <person name="Xu Z."/>
            <person name="Tabak M.A."/>
            <person name="Sorensen S.J."/>
            <person name="Hansen L.H."/>
        </authorList>
    </citation>
    <scope>NUCLEOTIDE SEQUENCE</scope>
    <source>
        <strain evidence="2">RGRH0710</strain>
    </source>
</reference>
<protein>
    <submittedName>
        <fullName evidence="2">Uncharacterized protein</fullName>
    </submittedName>
</protein>
<evidence type="ECO:0000256" key="1">
    <source>
        <dbReference type="SAM" id="MobiDB-lite"/>
    </source>
</evidence>
<name>A0A0H5Q1D6_9ZZZZ</name>
<dbReference type="AlphaFoldDB" id="A0A0H5Q1D6"/>
<evidence type="ECO:0000313" key="2">
    <source>
        <dbReference type="EMBL" id="CRY95663.1"/>
    </source>
</evidence>
<reference evidence="2" key="1">
    <citation type="submission" date="2015-06" db="EMBL/GenBank/DDBJ databases">
        <authorList>
            <person name="Joergensen T."/>
        </authorList>
    </citation>
    <scope>NUCLEOTIDE SEQUENCE</scope>
    <source>
        <strain evidence="2">RGRH0710</strain>
    </source>
</reference>
<proteinExistence type="predicted"/>
<feature type="region of interest" description="Disordered" evidence="1">
    <location>
        <begin position="1"/>
        <end position="43"/>
    </location>
</feature>
<sequence>MKDSNDNLTADLLPVPRPRGRPRTGTAMTNAERQAKHRAKRALQADKTVTVTVNDEFATVTVKRDELSLLLTIVQVASEASGFFGFSVDDRRALSGLEAAIGRAVYADTPLEVSQGALAPTSRKVVLKRASGGRRRNARK</sequence>
<accession>A0A0H5Q1D6</accession>
<dbReference type="EMBL" id="LN853327">
    <property type="protein sequence ID" value="CRY95663.1"/>
    <property type="molecule type" value="Genomic_DNA"/>
</dbReference>
<organism evidence="2">
    <name type="scientific">uncultured prokaryote</name>
    <dbReference type="NCBI Taxonomy" id="198431"/>
    <lineage>
        <taxon>unclassified sequences</taxon>
        <taxon>environmental samples</taxon>
    </lineage>
</organism>